<dbReference type="PROSITE" id="PS00894">
    <property type="entry name" value="HTH_DEOR_1"/>
    <property type="match status" value="1"/>
</dbReference>
<gene>
    <name evidence="5" type="ORF">WMQ36_05095</name>
</gene>
<protein>
    <submittedName>
        <fullName evidence="5">DeoR/GlpR family DNA-binding transcription regulator</fullName>
    </submittedName>
</protein>
<keyword evidence="6" id="KW-1185">Reference proteome</keyword>
<dbReference type="InterPro" id="IPR036388">
    <property type="entry name" value="WH-like_DNA-bd_sf"/>
</dbReference>
<dbReference type="Pfam" id="PF08220">
    <property type="entry name" value="HTH_DeoR"/>
    <property type="match status" value="1"/>
</dbReference>
<dbReference type="SUPFAM" id="SSF46785">
    <property type="entry name" value="Winged helix' DNA-binding domain"/>
    <property type="match status" value="1"/>
</dbReference>
<feature type="domain" description="HTH deoR-type" evidence="4">
    <location>
        <begin position="3"/>
        <end position="58"/>
    </location>
</feature>
<dbReference type="SUPFAM" id="SSF100950">
    <property type="entry name" value="NagB/RpiA/CoA transferase-like"/>
    <property type="match status" value="1"/>
</dbReference>
<accession>A0ABV1D1S5</accession>
<dbReference type="Gene3D" id="1.10.10.10">
    <property type="entry name" value="Winged helix-like DNA-binding domain superfamily/Winged helix DNA-binding domain"/>
    <property type="match status" value="1"/>
</dbReference>
<evidence type="ECO:0000256" key="1">
    <source>
        <dbReference type="ARBA" id="ARBA00023015"/>
    </source>
</evidence>
<dbReference type="InterPro" id="IPR014036">
    <property type="entry name" value="DeoR-like_C"/>
</dbReference>
<dbReference type="InterPro" id="IPR050313">
    <property type="entry name" value="Carb_Metab_HTH_regulators"/>
</dbReference>
<dbReference type="PROSITE" id="PS51000">
    <property type="entry name" value="HTH_DEOR_2"/>
    <property type="match status" value="1"/>
</dbReference>
<reference evidence="5 6" key="1">
    <citation type="submission" date="2024-03" db="EMBL/GenBank/DDBJ databases">
        <title>Human intestinal bacterial collection.</title>
        <authorList>
            <person name="Pauvert C."/>
            <person name="Hitch T.C.A."/>
            <person name="Clavel T."/>
        </authorList>
    </citation>
    <scope>NUCLEOTIDE SEQUENCE [LARGE SCALE GENOMIC DNA]</scope>
    <source>
        <strain evidence="5 6">CLA-SR-H021</strain>
    </source>
</reference>
<name>A0ABV1D1S5_9FIRM</name>
<dbReference type="InterPro" id="IPR036390">
    <property type="entry name" value="WH_DNA-bd_sf"/>
</dbReference>
<dbReference type="SMART" id="SM00420">
    <property type="entry name" value="HTH_DEOR"/>
    <property type="match status" value="1"/>
</dbReference>
<dbReference type="SMART" id="SM01134">
    <property type="entry name" value="DeoRC"/>
    <property type="match status" value="1"/>
</dbReference>
<dbReference type="InterPro" id="IPR018356">
    <property type="entry name" value="Tscrpt_reg_HTH_DeoR_CS"/>
</dbReference>
<evidence type="ECO:0000259" key="4">
    <source>
        <dbReference type="PROSITE" id="PS51000"/>
    </source>
</evidence>
<dbReference type="PANTHER" id="PTHR30363">
    <property type="entry name" value="HTH-TYPE TRANSCRIPTIONAL REGULATOR SRLR-RELATED"/>
    <property type="match status" value="1"/>
</dbReference>
<dbReference type="PANTHER" id="PTHR30363:SF44">
    <property type="entry name" value="AGA OPERON TRANSCRIPTIONAL REPRESSOR-RELATED"/>
    <property type="match status" value="1"/>
</dbReference>
<keyword evidence="2 5" id="KW-0238">DNA-binding</keyword>
<organism evidence="5 6">
    <name type="scientific">Enterocloster hominis</name>
    <name type="common">ex Hitch et al. 2024</name>
    <dbReference type="NCBI Taxonomy" id="1917870"/>
    <lineage>
        <taxon>Bacteria</taxon>
        <taxon>Bacillati</taxon>
        <taxon>Bacillota</taxon>
        <taxon>Clostridia</taxon>
        <taxon>Lachnospirales</taxon>
        <taxon>Lachnospiraceae</taxon>
        <taxon>Enterocloster</taxon>
    </lineage>
</organism>
<evidence type="ECO:0000256" key="2">
    <source>
        <dbReference type="ARBA" id="ARBA00023125"/>
    </source>
</evidence>
<dbReference type="Gene3D" id="3.40.50.1360">
    <property type="match status" value="1"/>
</dbReference>
<comment type="caution">
    <text evidence="5">The sequence shown here is derived from an EMBL/GenBank/DDBJ whole genome shotgun (WGS) entry which is preliminary data.</text>
</comment>
<dbReference type="PRINTS" id="PR00037">
    <property type="entry name" value="HTHLACR"/>
</dbReference>
<dbReference type="InterPro" id="IPR037171">
    <property type="entry name" value="NagB/RpiA_transferase-like"/>
</dbReference>
<evidence type="ECO:0000313" key="6">
    <source>
        <dbReference type="Proteomes" id="UP001454086"/>
    </source>
</evidence>
<dbReference type="Proteomes" id="UP001454086">
    <property type="component" value="Unassembled WGS sequence"/>
</dbReference>
<dbReference type="Pfam" id="PF00455">
    <property type="entry name" value="DeoRC"/>
    <property type="match status" value="1"/>
</dbReference>
<proteinExistence type="predicted"/>
<dbReference type="RefSeq" id="WP_008721189.1">
    <property type="nucleotide sequence ID" value="NZ_JBBMFM010000012.1"/>
</dbReference>
<dbReference type="GO" id="GO:0003677">
    <property type="term" value="F:DNA binding"/>
    <property type="evidence" value="ECO:0007669"/>
    <property type="project" value="UniProtKB-KW"/>
</dbReference>
<keyword evidence="1" id="KW-0805">Transcription regulation</keyword>
<sequence length="261" mass="28523">MLAKERQDEIFSIIKQKKAIKMSDVVKKYQVSHETARRDLEVLQEQGLIKRVYGGAVLSEQVPSMAGMAEPPCIVDASSSVEREAIGREAAKLVKEGDTVLLSVGSTVLQIAKHIRDIKHITVLTNSIFVLNELIDSDVRMFVLGGCVNSSEYDMEGHLTVEALKHFCVDIAFICAGGITKENGVSDYNCEVAQVNKAILSRARKTVLVAHAKKFGTDSFSVTCPLDSIHTIISDSTLSQGYVRCLQEKGIELILADVGQV</sequence>
<dbReference type="EMBL" id="JBBMFM010000012">
    <property type="protein sequence ID" value="MEQ2424342.1"/>
    <property type="molecule type" value="Genomic_DNA"/>
</dbReference>
<keyword evidence="3" id="KW-0804">Transcription</keyword>
<evidence type="ECO:0000256" key="3">
    <source>
        <dbReference type="ARBA" id="ARBA00023163"/>
    </source>
</evidence>
<dbReference type="InterPro" id="IPR001034">
    <property type="entry name" value="DeoR_HTH"/>
</dbReference>
<evidence type="ECO:0000313" key="5">
    <source>
        <dbReference type="EMBL" id="MEQ2424342.1"/>
    </source>
</evidence>